<feature type="region of interest" description="Disordered" evidence="2">
    <location>
        <begin position="377"/>
        <end position="446"/>
    </location>
</feature>
<reference evidence="4" key="1">
    <citation type="submission" date="2023-03" db="UniProtKB">
        <authorList>
            <consortium name="WormBaseParasite"/>
        </authorList>
    </citation>
    <scope>IDENTIFICATION</scope>
</reference>
<evidence type="ECO:0000313" key="3">
    <source>
        <dbReference type="Proteomes" id="UP000036681"/>
    </source>
</evidence>
<feature type="compositionally biased region" description="Low complexity" evidence="2">
    <location>
        <begin position="435"/>
        <end position="445"/>
    </location>
</feature>
<dbReference type="Proteomes" id="UP000036681">
    <property type="component" value="Unplaced"/>
</dbReference>
<evidence type="ECO:0000256" key="2">
    <source>
        <dbReference type="SAM" id="MobiDB-lite"/>
    </source>
</evidence>
<protein>
    <submittedName>
        <fullName evidence="4">F-BAR domain-containing protein</fullName>
    </submittedName>
</protein>
<dbReference type="InterPro" id="IPR027267">
    <property type="entry name" value="AH/BAR_dom_sf"/>
</dbReference>
<feature type="compositionally biased region" description="Polar residues" evidence="2">
    <location>
        <begin position="409"/>
        <end position="424"/>
    </location>
</feature>
<dbReference type="WBParaSite" id="ALUE_0001627401-mRNA-1">
    <property type="protein sequence ID" value="ALUE_0001627401-mRNA-1"/>
    <property type="gene ID" value="ALUE_0001627401"/>
</dbReference>
<evidence type="ECO:0000256" key="1">
    <source>
        <dbReference type="SAM" id="Coils"/>
    </source>
</evidence>
<sequence>MNNRRGGAVVAESILNHLFRYTSPPPLGTAIDGPTPNISTQRRRTTSAGKLSQIFLGGLSNERMSGSSLHTGLQDLAMTRSSLSAGRRTTSAGKLSQIFLGGLSNERMSGSSLHTGLQDLAMTRKIKTINSQLYAFYGIYKMKSFSKLAIKMAETQRRGADVIAQWAHNAQNAAIDDVMQQTSQLFHLFAEKQLQFARDYEHFLQQLQKINDADKTIKEAERKVASLDQKEKKLKKDIRKGVSFFRQRRGGDICLLRQQLEEVTAAKEIAERTLSDTRAEMEVVKMFRFRHGMQGIADAYRTLAMSCNAIFTCHREITEMVPAISNQDVRRMVYDGMPITRDRVEELRRSLESGMLIHPSIHPSSRRRSEPIRTRVQASHFGTPPPPYSPTAPVEQTTPPQPVQRSHVSDSQLMHHQGHINSNGPIVASHPPTPQTSSQTPQTTSNCRADWHRRSMPCTGCGHIYPDLPPNPYAMMKQQSYTQNQRNVHNV</sequence>
<accession>A0A9J2Q403</accession>
<name>A0A9J2Q403_ASCLU</name>
<keyword evidence="1" id="KW-0175">Coiled coil</keyword>
<keyword evidence="3" id="KW-1185">Reference proteome</keyword>
<dbReference type="AlphaFoldDB" id="A0A9J2Q403"/>
<dbReference type="Gene3D" id="1.20.1270.60">
    <property type="entry name" value="Arfaptin homology (AH) domain/BAR domain"/>
    <property type="match status" value="1"/>
</dbReference>
<proteinExistence type="predicted"/>
<evidence type="ECO:0000313" key="4">
    <source>
        <dbReference type="WBParaSite" id="ALUE_0001627401-mRNA-1"/>
    </source>
</evidence>
<feature type="coiled-coil region" evidence="1">
    <location>
        <begin position="203"/>
        <end position="280"/>
    </location>
</feature>
<organism evidence="3 4">
    <name type="scientific">Ascaris lumbricoides</name>
    <name type="common">Giant roundworm</name>
    <dbReference type="NCBI Taxonomy" id="6252"/>
    <lineage>
        <taxon>Eukaryota</taxon>
        <taxon>Metazoa</taxon>
        <taxon>Ecdysozoa</taxon>
        <taxon>Nematoda</taxon>
        <taxon>Chromadorea</taxon>
        <taxon>Rhabditida</taxon>
        <taxon>Spirurina</taxon>
        <taxon>Ascaridomorpha</taxon>
        <taxon>Ascaridoidea</taxon>
        <taxon>Ascarididae</taxon>
        <taxon>Ascaris</taxon>
    </lineage>
</organism>